<dbReference type="AlphaFoldDB" id="A0A1B1N2I3"/>
<keyword evidence="5" id="KW-0413">Isomerase</keyword>
<dbReference type="PANTHER" id="PTHR45663">
    <property type="entry name" value="GEO12009P1"/>
    <property type="match status" value="1"/>
</dbReference>
<dbReference type="SUPFAM" id="SSF52833">
    <property type="entry name" value="Thioredoxin-like"/>
    <property type="match status" value="1"/>
</dbReference>
<dbReference type="STRING" id="1462996.AWM70_14430"/>
<dbReference type="GO" id="GO:0016853">
    <property type="term" value="F:isomerase activity"/>
    <property type="evidence" value="ECO:0007669"/>
    <property type="project" value="UniProtKB-KW"/>
</dbReference>
<dbReference type="RefSeq" id="WP_068697511.1">
    <property type="nucleotide sequence ID" value="NZ_CP014167.1"/>
</dbReference>
<dbReference type="GO" id="GO:0015035">
    <property type="term" value="F:protein-disulfide reductase activity"/>
    <property type="evidence" value="ECO:0007669"/>
    <property type="project" value="TreeGrafter"/>
</dbReference>
<evidence type="ECO:0000256" key="1">
    <source>
        <dbReference type="ARBA" id="ARBA00008987"/>
    </source>
</evidence>
<evidence type="ECO:0000313" key="6">
    <source>
        <dbReference type="Proteomes" id="UP000092573"/>
    </source>
</evidence>
<dbReference type="CDD" id="cd02947">
    <property type="entry name" value="TRX_family"/>
    <property type="match status" value="1"/>
</dbReference>
<protein>
    <submittedName>
        <fullName evidence="5">Thiol-disulfide isomerase</fullName>
    </submittedName>
</protein>
<organism evidence="5 6">
    <name type="scientific">Paenibacillus yonginensis</name>
    <dbReference type="NCBI Taxonomy" id="1462996"/>
    <lineage>
        <taxon>Bacteria</taxon>
        <taxon>Bacillati</taxon>
        <taxon>Bacillota</taxon>
        <taxon>Bacilli</taxon>
        <taxon>Bacillales</taxon>
        <taxon>Paenibacillaceae</taxon>
        <taxon>Paenibacillus</taxon>
    </lineage>
</organism>
<dbReference type="InterPro" id="IPR036249">
    <property type="entry name" value="Thioredoxin-like_sf"/>
</dbReference>
<dbReference type="KEGG" id="pyg:AWM70_14430"/>
<dbReference type="Pfam" id="PF00085">
    <property type="entry name" value="Thioredoxin"/>
    <property type="match status" value="1"/>
</dbReference>
<keyword evidence="6" id="KW-1185">Reference proteome</keyword>
<keyword evidence="3" id="KW-0676">Redox-active center</keyword>
<comment type="similarity">
    <text evidence="1">Belongs to the thioredoxin family.</text>
</comment>
<feature type="domain" description="Thioredoxin" evidence="4">
    <location>
        <begin position="1"/>
        <end position="107"/>
    </location>
</feature>
<evidence type="ECO:0000259" key="4">
    <source>
        <dbReference type="PROSITE" id="PS51352"/>
    </source>
</evidence>
<evidence type="ECO:0000256" key="2">
    <source>
        <dbReference type="ARBA" id="ARBA00023157"/>
    </source>
</evidence>
<evidence type="ECO:0000256" key="3">
    <source>
        <dbReference type="ARBA" id="ARBA00023284"/>
    </source>
</evidence>
<dbReference type="EMBL" id="CP014167">
    <property type="protein sequence ID" value="ANS75647.1"/>
    <property type="molecule type" value="Genomic_DNA"/>
</dbReference>
<reference evidence="5 6" key="1">
    <citation type="submission" date="2016-01" db="EMBL/GenBank/DDBJ databases">
        <title>Complete Genome Sequence of Paenibacillus yonginensis DCY84, a novel Plant Growth-Promoting Bacteria with Elicitation of Induced Systemic Resistance.</title>
        <authorList>
            <person name="Kim Y.J."/>
            <person name="Yang D.C."/>
            <person name="Sukweenadhi J."/>
        </authorList>
    </citation>
    <scope>NUCLEOTIDE SEQUENCE [LARGE SCALE GENOMIC DNA]</scope>
    <source>
        <strain evidence="5 6">DCY84</strain>
    </source>
</reference>
<dbReference type="PANTHER" id="PTHR45663:SF11">
    <property type="entry name" value="GEO12009P1"/>
    <property type="match status" value="1"/>
</dbReference>
<name>A0A1B1N2I3_9BACL</name>
<accession>A0A1B1N2I3</accession>
<dbReference type="InterPro" id="IPR013766">
    <property type="entry name" value="Thioredoxin_domain"/>
</dbReference>
<sequence>MLKVATAEQFHELIGSEGLTVAVYKADWCGDCKFIDPFMPEVEQEYANRLKLIQVDVDELEEISREQNILGIPSFIAYSGGKELIRFVNKLRKSRAEIEDFLNKAAAVHETLKTQA</sequence>
<dbReference type="GO" id="GO:0005737">
    <property type="term" value="C:cytoplasm"/>
    <property type="evidence" value="ECO:0007669"/>
    <property type="project" value="TreeGrafter"/>
</dbReference>
<dbReference type="PROSITE" id="PS51352">
    <property type="entry name" value="THIOREDOXIN_2"/>
    <property type="match status" value="1"/>
</dbReference>
<gene>
    <name evidence="5" type="ORF">AWM70_14430</name>
</gene>
<proteinExistence type="inferred from homology"/>
<dbReference type="Proteomes" id="UP000092573">
    <property type="component" value="Chromosome"/>
</dbReference>
<dbReference type="Gene3D" id="3.40.30.10">
    <property type="entry name" value="Glutaredoxin"/>
    <property type="match status" value="1"/>
</dbReference>
<evidence type="ECO:0000313" key="5">
    <source>
        <dbReference type="EMBL" id="ANS75647.1"/>
    </source>
</evidence>
<keyword evidence="2" id="KW-1015">Disulfide bond</keyword>